<proteinExistence type="predicted"/>
<feature type="transmembrane region" description="Helical" evidence="1">
    <location>
        <begin position="6"/>
        <end position="28"/>
    </location>
</feature>
<keyword evidence="2" id="KW-1185">Reference proteome</keyword>
<dbReference type="Proteomes" id="UP000036681">
    <property type="component" value="Unplaced"/>
</dbReference>
<organism evidence="2 3">
    <name type="scientific">Ascaris lumbricoides</name>
    <name type="common">Giant roundworm</name>
    <dbReference type="NCBI Taxonomy" id="6252"/>
    <lineage>
        <taxon>Eukaryota</taxon>
        <taxon>Metazoa</taxon>
        <taxon>Ecdysozoa</taxon>
        <taxon>Nematoda</taxon>
        <taxon>Chromadorea</taxon>
        <taxon>Rhabditida</taxon>
        <taxon>Spirurina</taxon>
        <taxon>Ascaridomorpha</taxon>
        <taxon>Ascaridoidea</taxon>
        <taxon>Ascarididae</taxon>
        <taxon>Ascaris</taxon>
    </lineage>
</organism>
<evidence type="ECO:0000313" key="3">
    <source>
        <dbReference type="WBParaSite" id="ALUE_0000569501-mRNA-1"/>
    </source>
</evidence>
<dbReference type="Gene3D" id="1.20.1070.10">
    <property type="entry name" value="Rhodopsin 7-helix transmembrane proteins"/>
    <property type="match status" value="1"/>
</dbReference>
<reference evidence="3" key="1">
    <citation type="submission" date="2017-02" db="UniProtKB">
        <authorList>
            <consortium name="WormBaseParasite"/>
        </authorList>
    </citation>
    <scope>IDENTIFICATION</scope>
</reference>
<feature type="transmembrane region" description="Helical" evidence="1">
    <location>
        <begin position="86"/>
        <end position="107"/>
    </location>
</feature>
<accession>A0A0M3HSZ8</accession>
<dbReference type="Pfam" id="PF10320">
    <property type="entry name" value="7TM_GPCR_Srsx"/>
    <property type="match status" value="1"/>
</dbReference>
<name>A0A0M3HSZ8_ASCLU</name>
<sequence>MMHWAFMVYVIQGAALFLTNALFVLAIARSSGLISKYAILFAKFITDALSGLAEVLGGAGRLIIIASGDETLRCRRFCMLMPWNIFFTWTEPMTAIMLLIVSIDRLFCIAMPIQYYKNGKELQCLQV</sequence>
<dbReference type="AlphaFoldDB" id="A0A0M3HSZ8"/>
<dbReference type="WBParaSite" id="ALUE_0000569501-mRNA-1">
    <property type="protein sequence ID" value="ALUE_0000569501-mRNA-1"/>
    <property type="gene ID" value="ALUE_0000569501"/>
</dbReference>
<evidence type="ECO:0000256" key="1">
    <source>
        <dbReference type="SAM" id="Phobius"/>
    </source>
</evidence>
<feature type="transmembrane region" description="Helical" evidence="1">
    <location>
        <begin position="40"/>
        <end position="66"/>
    </location>
</feature>
<dbReference type="InterPro" id="IPR019424">
    <property type="entry name" value="7TM_GPCR_Srsx"/>
</dbReference>
<keyword evidence="1" id="KW-0472">Membrane</keyword>
<keyword evidence="1" id="KW-1133">Transmembrane helix</keyword>
<protein>
    <submittedName>
        <fullName evidence="3">G_PROTEIN_RECEP_F1_2 domain-containing protein</fullName>
    </submittedName>
</protein>
<evidence type="ECO:0000313" key="2">
    <source>
        <dbReference type="Proteomes" id="UP000036681"/>
    </source>
</evidence>
<keyword evidence="1" id="KW-0812">Transmembrane</keyword>